<proteinExistence type="predicted"/>
<keyword evidence="3" id="KW-1185">Reference proteome</keyword>
<sequence length="353" mass="39366">MLDGSFPPSLAARPNKNAILVLEVRTFTLWQRHKSLSPRHDHPSTQNKKAILLLQVLTFALRGNGAPMSQLKCIKRISSKAFLPAFHFRTQSSHQRRGLLPFVTTVEDDISRRHDKLASQEMETTALDQDEKTEVMSLFPDKGLEYARPNFTSLLDALGEENIQPILLSRSVFPLTRSRFQQARLAKAYVIRTLCGRPSHTPQSRSEKPWPCCVHKQKLVKEESPPKRSSSSSSSSRPSFSSGFGCCSPSTASASSSTNSNTTRSQRVRAGRLYSVEKRFGVNSKPPWIPKDVPMAICLYDTAFKCPCKFLIQILEQASVHPAVQLTDYGASVCQPSVFKLLKSLPCSLSGCW</sequence>
<dbReference type="HOGENOM" id="CLU_785406_0_0_1"/>
<dbReference type="EMBL" id="ABDG02000020">
    <property type="protein sequence ID" value="EHK47756.1"/>
    <property type="molecule type" value="Genomic_DNA"/>
</dbReference>
<gene>
    <name evidence="2" type="ORF">TRIATDRAFT_90240</name>
</gene>
<evidence type="ECO:0000313" key="3">
    <source>
        <dbReference type="Proteomes" id="UP000005426"/>
    </source>
</evidence>
<comment type="caution">
    <text evidence="2">The sequence shown here is derived from an EMBL/GenBank/DDBJ whole genome shotgun (WGS) entry which is preliminary data.</text>
</comment>
<name>G9NNW9_HYPAI</name>
<protein>
    <submittedName>
        <fullName evidence="2">Uncharacterized protein</fullName>
    </submittedName>
</protein>
<accession>G9NNW9</accession>
<feature type="region of interest" description="Disordered" evidence="1">
    <location>
        <begin position="219"/>
        <end position="242"/>
    </location>
</feature>
<reference evidence="2 3" key="1">
    <citation type="journal article" date="2011" name="Genome Biol.">
        <title>Comparative genome sequence analysis underscores mycoparasitism as the ancestral life style of Trichoderma.</title>
        <authorList>
            <person name="Kubicek C.P."/>
            <person name="Herrera-Estrella A."/>
            <person name="Seidl-Seiboth V."/>
            <person name="Martinez D.A."/>
            <person name="Druzhinina I.S."/>
            <person name="Thon M."/>
            <person name="Zeilinger S."/>
            <person name="Casas-Flores S."/>
            <person name="Horwitz B.A."/>
            <person name="Mukherjee P.K."/>
            <person name="Mukherjee M."/>
            <person name="Kredics L."/>
            <person name="Alcaraz L.D."/>
            <person name="Aerts A."/>
            <person name="Antal Z."/>
            <person name="Atanasova L."/>
            <person name="Cervantes-Badillo M.G."/>
            <person name="Challacombe J."/>
            <person name="Chertkov O."/>
            <person name="McCluskey K."/>
            <person name="Coulpier F."/>
            <person name="Deshpande N."/>
            <person name="von Doehren H."/>
            <person name="Ebbole D.J."/>
            <person name="Esquivel-Naranjo E.U."/>
            <person name="Fekete E."/>
            <person name="Flipphi M."/>
            <person name="Glaser F."/>
            <person name="Gomez-Rodriguez E.Y."/>
            <person name="Gruber S."/>
            <person name="Han C."/>
            <person name="Henrissat B."/>
            <person name="Hermosa R."/>
            <person name="Hernandez-Onate M."/>
            <person name="Karaffa L."/>
            <person name="Kosti I."/>
            <person name="Le Crom S."/>
            <person name="Lindquist E."/>
            <person name="Lucas S."/>
            <person name="Luebeck M."/>
            <person name="Luebeck P.S."/>
            <person name="Margeot A."/>
            <person name="Metz B."/>
            <person name="Misra M."/>
            <person name="Nevalainen H."/>
            <person name="Omann M."/>
            <person name="Packer N."/>
            <person name="Perrone G."/>
            <person name="Uresti-Rivera E.E."/>
            <person name="Salamov A."/>
            <person name="Schmoll M."/>
            <person name="Seiboth B."/>
            <person name="Shapiro H."/>
            <person name="Sukno S."/>
            <person name="Tamayo-Ramos J.A."/>
            <person name="Tisch D."/>
            <person name="Wiest A."/>
            <person name="Wilkinson H.H."/>
            <person name="Zhang M."/>
            <person name="Coutinho P.M."/>
            <person name="Kenerley C.M."/>
            <person name="Monte E."/>
            <person name="Baker S.E."/>
            <person name="Grigoriev I.V."/>
        </authorList>
    </citation>
    <scope>NUCLEOTIDE SEQUENCE [LARGE SCALE GENOMIC DNA]</scope>
    <source>
        <strain evidence="3">ATCC 20476 / IMI 206040</strain>
    </source>
</reference>
<organism evidence="2 3">
    <name type="scientific">Hypocrea atroviridis (strain ATCC 20476 / IMI 206040)</name>
    <name type="common">Trichoderma atroviride</name>
    <dbReference type="NCBI Taxonomy" id="452589"/>
    <lineage>
        <taxon>Eukaryota</taxon>
        <taxon>Fungi</taxon>
        <taxon>Dikarya</taxon>
        <taxon>Ascomycota</taxon>
        <taxon>Pezizomycotina</taxon>
        <taxon>Sordariomycetes</taxon>
        <taxon>Hypocreomycetidae</taxon>
        <taxon>Hypocreales</taxon>
        <taxon>Hypocreaceae</taxon>
        <taxon>Trichoderma</taxon>
    </lineage>
</organism>
<feature type="compositionally biased region" description="Low complexity" evidence="1">
    <location>
        <begin position="227"/>
        <end position="242"/>
    </location>
</feature>
<dbReference type="AlphaFoldDB" id="G9NNW9"/>
<dbReference type="Proteomes" id="UP000005426">
    <property type="component" value="Unassembled WGS sequence"/>
</dbReference>
<evidence type="ECO:0000313" key="2">
    <source>
        <dbReference type="EMBL" id="EHK47756.1"/>
    </source>
</evidence>
<evidence type="ECO:0000256" key="1">
    <source>
        <dbReference type="SAM" id="MobiDB-lite"/>
    </source>
</evidence>